<organism evidence="10 11">
    <name type="scientific">Tortispora caseinolytica NRRL Y-17796</name>
    <dbReference type="NCBI Taxonomy" id="767744"/>
    <lineage>
        <taxon>Eukaryota</taxon>
        <taxon>Fungi</taxon>
        <taxon>Dikarya</taxon>
        <taxon>Ascomycota</taxon>
        <taxon>Saccharomycotina</taxon>
        <taxon>Trigonopsidomycetes</taxon>
        <taxon>Trigonopsidales</taxon>
        <taxon>Trigonopsidaceae</taxon>
        <taxon>Tortispora</taxon>
    </lineage>
</organism>
<name>A0A1E4TJA2_9ASCO</name>
<keyword evidence="7" id="KW-0961">Cell wall biogenesis/degradation</keyword>
<gene>
    <name evidence="10" type="ORF">CANCADRAFT_19918</name>
</gene>
<evidence type="ECO:0000256" key="6">
    <source>
        <dbReference type="ARBA" id="ARBA00023295"/>
    </source>
</evidence>
<evidence type="ECO:0000256" key="8">
    <source>
        <dbReference type="ARBA" id="ARBA00023326"/>
    </source>
</evidence>
<dbReference type="GO" id="GO:0071555">
    <property type="term" value="P:cell wall organization"/>
    <property type="evidence" value="ECO:0007669"/>
    <property type="project" value="UniProtKB-KW"/>
</dbReference>
<evidence type="ECO:0000259" key="9">
    <source>
        <dbReference type="Pfam" id="PF17652"/>
    </source>
</evidence>
<evidence type="ECO:0000313" key="10">
    <source>
        <dbReference type="EMBL" id="ODV91819.1"/>
    </source>
</evidence>
<dbReference type="PANTHER" id="PTHR31983:SF0">
    <property type="entry name" value="GLUCAN ENDO-1,3-BETA-D-GLUCOSIDASE 2"/>
    <property type="match status" value="1"/>
</dbReference>
<dbReference type="EMBL" id="KV453841">
    <property type="protein sequence ID" value="ODV91819.1"/>
    <property type="molecule type" value="Genomic_DNA"/>
</dbReference>
<feature type="non-terminal residue" evidence="10">
    <location>
        <position position="121"/>
    </location>
</feature>
<dbReference type="GO" id="GO:0000272">
    <property type="term" value="P:polysaccharide catabolic process"/>
    <property type="evidence" value="ECO:0007669"/>
    <property type="project" value="UniProtKB-KW"/>
</dbReference>
<dbReference type="Proteomes" id="UP000095023">
    <property type="component" value="Unassembled WGS sequence"/>
</dbReference>
<accession>A0A1E4TJA2</accession>
<proteinExistence type="inferred from homology"/>
<evidence type="ECO:0000256" key="7">
    <source>
        <dbReference type="ARBA" id="ARBA00023316"/>
    </source>
</evidence>
<dbReference type="PANTHER" id="PTHR31983">
    <property type="entry name" value="ENDO-1,3(4)-BETA-GLUCANASE 1"/>
    <property type="match status" value="1"/>
</dbReference>
<dbReference type="EC" id="3.2.1.39" evidence="3"/>
<keyword evidence="5" id="KW-0119">Carbohydrate metabolism</keyword>
<evidence type="ECO:0000256" key="4">
    <source>
        <dbReference type="ARBA" id="ARBA00022801"/>
    </source>
</evidence>
<evidence type="ECO:0000256" key="3">
    <source>
        <dbReference type="ARBA" id="ARBA00012780"/>
    </source>
</evidence>
<dbReference type="GO" id="GO:0042973">
    <property type="term" value="F:glucan endo-1,3-beta-D-glucosidase activity"/>
    <property type="evidence" value="ECO:0007669"/>
    <property type="project" value="UniProtKB-EC"/>
</dbReference>
<dbReference type="PROSITE" id="PS52008">
    <property type="entry name" value="GH81"/>
    <property type="match status" value="1"/>
</dbReference>
<sequence>HYIDRTKEFGSIIYACAAVAFVDRNLGGRWGSRNRQAVNMFVRDVFSMEDEPVWFPKSRCFDWFSGHSWSSGIGEHLYGRHASNIEDDALLLFGIKAWARVTGDELVELQAALALGVLKEA</sequence>
<evidence type="ECO:0000256" key="1">
    <source>
        <dbReference type="ARBA" id="ARBA00000382"/>
    </source>
</evidence>
<dbReference type="GO" id="GO:0052861">
    <property type="term" value="F:endo-1,3(4)-beta-glucanase activity"/>
    <property type="evidence" value="ECO:0007669"/>
    <property type="project" value="InterPro"/>
</dbReference>
<comment type="catalytic activity">
    <reaction evidence="1">
        <text>Hydrolysis of (1-&gt;3)-beta-D-glucosidic linkages in (1-&gt;3)-beta-D-glucans.</text>
        <dbReference type="EC" id="3.2.1.39"/>
    </reaction>
</comment>
<evidence type="ECO:0000256" key="2">
    <source>
        <dbReference type="ARBA" id="ARBA00010730"/>
    </source>
</evidence>
<dbReference type="InterPro" id="IPR040720">
    <property type="entry name" value="GH81_C"/>
</dbReference>
<evidence type="ECO:0000313" key="11">
    <source>
        <dbReference type="Proteomes" id="UP000095023"/>
    </source>
</evidence>
<keyword evidence="8" id="KW-0624">Polysaccharide degradation</keyword>
<reference evidence="11" key="1">
    <citation type="submission" date="2016-02" db="EMBL/GenBank/DDBJ databases">
        <title>Comparative genomics of biotechnologically important yeasts.</title>
        <authorList>
            <consortium name="DOE Joint Genome Institute"/>
            <person name="Riley R."/>
            <person name="Haridas S."/>
            <person name="Wolfe K.H."/>
            <person name="Lopes M.R."/>
            <person name="Hittinger C.T."/>
            <person name="Goker M."/>
            <person name="Salamov A."/>
            <person name="Wisecaver J."/>
            <person name="Long T.M."/>
            <person name="Aerts A.L."/>
            <person name="Barry K."/>
            <person name="Choi C."/>
            <person name="Clum A."/>
            <person name="Coughlan A.Y."/>
            <person name="Deshpande S."/>
            <person name="Douglass A.P."/>
            <person name="Hanson S.J."/>
            <person name="Klenk H.-P."/>
            <person name="Labutti K."/>
            <person name="Lapidus A."/>
            <person name="Lindquist E."/>
            <person name="Lipzen A."/>
            <person name="Meier-Kolthoff J.P."/>
            <person name="Ohm R.A."/>
            <person name="Otillar R.P."/>
            <person name="Pangilinan J."/>
            <person name="Peng Y."/>
            <person name="Rokas A."/>
            <person name="Rosa C.A."/>
            <person name="Scheuner C."/>
            <person name="Sibirny A.A."/>
            <person name="Slot J.C."/>
            <person name="Stielow J.B."/>
            <person name="Sun H."/>
            <person name="Kurtzman C.P."/>
            <person name="Blackwell M."/>
            <person name="Jeffries T.W."/>
            <person name="Grigoriev I.V."/>
        </authorList>
    </citation>
    <scope>NUCLEOTIDE SEQUENCE [LARGE SCALE GENOMIC DNA]</scope>
    <source>
        <strain evidence="11">NRRL Y-17796</strain>
    </source>
</reference>
<dbReference type="AlphaFoldDB" id="A0A1E4TJA2"/>
<dbReference type="Pfam" id="PF17652">
    <property type="entry name" value="Glyco_hydro81C"/>
    <property type="match status" value="1"/>
</dbReference>
<feature type="non-terminal residue" evidence="10">
    <location>
        <position position="1"/>
    </location>
</feature>
<feature type="domain" description="Glycosyl hydrolase family 81 C-terminal" evidence="9">
    <location>
        <begin position="4"/>
        <end position="120"/>
    </location>
</feature>
<comment type="similarity">
    <text evidence="2">Belongs to the glycosyl hydrolase 81 family.</text>
</comment>
<dbReference type="InterPro" id="IPR005200">
    <property type="entry name" value="Endo-beta-glucanase"/>
</dbReference>
<keyword evidence="6" id="KW-0326">Glycosidase</keyword>
<keyword evidence="11" id="KW-1185">Reference proteome</keyword>
<keyword evidence="4 10" id="KW-0378">Hydrolase</keyword>
<protein>
    <recommendedName>
        <fullName evidence="3">glucan endo-1,3-beta-D-glucosidase</fullName>
        <ecNumber evidence="3">3.2.1.39</ecNumber>
    </recommendedName>
</protein>
<evidence type="ECO:0000256" key="5">
    <source>
        <dbReference type="ARBA" id="ARBA00023277"/>
    </source>
</evidence>
<dbReference type="OrthoDB" id="4473401at2759"/>